<dbReference type="EMBL" id="JANPWB010000009">
    <property type="protein sequence ID" value="KAJ1158937.1"/>
    <property type="molecule type" value="Genomic_DNA"/>
</dbReference>
<reference evidence="2" key="1">
    <citation type="journal article" date="2022" name="bioRxiv">
        <title>Sequencing and chromosome-scale assembly of the giantPleurodeles waltlgenome.</title>
        <authorList>
            <person name="Brown T."/>
            <person name="Elewa A."/>
            <person name="Iarovenko S."/>
            <person name="Subramanian E."/>
            <person name="Araus A.J."/>
            <person name="Petzold A."/>
            <person name="Susuki M."/>
            <person name="Suzuki K.-i.T."/>
            <person name="Hayashi T."/>
            <person name="Toyoda A."/>
            <person name="Oliveira C."/>
            <person name="Osipova E."/>
            <person name="Leigh N.D."/>
            <person name="Simon A."/>
            <person name="Yun M.H."/>
        </authorList>
    </citation>
    <scope>NUCLEOTIDE SEQUENCE</scope>
    <source>
        <strain evidence="2">20211129_DDA</strain>
        <tissue evidence="2">Liver</tissue>
    </source>
</reference>
<organism evidence="2 3">
    <name type="scientific">Pleurodeles waltl</name>
    <name type="common">Iberian ribbed newt</name>
    <dbReference type="NCBI Taxonomy" id="8319"/>
    <lineage>
        <taxon>Eukaryota</taxon>
        <taxon>Metazoa</taxon>
        <taxon>Chordata</taxon>
        <taxon>Craniata</taxon>
        <taxon>Vertebrata</taxon>
        <taxon>Euteleostomi</taxon>
        <taxon>Amphibia</taxon>
        <taxon>Batrachia</taxon>
        <taxon>Caudata</taxon>
        <taxon>Salamandroidea</taxon>
        <taxon>Salamandridae</taxon>
        <taxon>Pleurodelinae</taxon>
        <taxon>Pleurodeles</taxon>
    </lineage>
</organism>
<proteinExistence type="predicted"/>
<feature type="region of interest" description="Disordered" evidence="1">
    <location>
        <begin position="1"/>
        <end position="83"/>
    </location>
</feature>
<keyword evidence="3" id="KW-1185">Reference proteome</keyword>
<dbReference type="Proteomes" id="UP001066276">
    <property type="component" value="Chromosome 5"/>
</dbReference>
<dbReference type="AlphaFoldDB" id="A0AAV7S2S4"/>
<accession>A0AAV7S2S4</accession>
<evidence type="ECO:0000313" key="2">
    <source>
        <dbReference type="EMBL" id="KAJ1158937.1"/>
    </source>
</evidence>
<evidence type="ECO:0000256" key="1">
    <source>
        <dbReference type="SAM" id="MobiDB-lite"/>
    </source>
</evidence>
<gene>
    <name evidence="2" type="ORF">NDU88_011609</name>
</gene>
<evidence type="ECO:0000313" key="3">
    <source>
        <dbReference type="Proteomes" id="UP001066276"/>
    </source>
</evidence>
<feature type="compositionally biased region" description="Basic and acidic residues" evidence="1">
    <location>
        <begin position="43"/>
        <end position="63"/>
    </location>
</feature>
<comment type="caution">
    <text evidence="2">The sequence shown here is derived from an EMBL/GenBank/DDBJ whole genome shotgun (WGS) entry which is preliminary data.</text>
</comment>
<sequence>MRHLSRDQPHNKTVVRPTQMQATQGKWAGIRAAASLTVSTTSDEDKNDHADAREMEDSSDREPVTSMLEDLPHVTPQTAEDIL</sequence>
<feature type="compositionally biased region" description="Basic and acidic residues" evidence="1">
    <location>
        <begin position="1"/>
        <end position="10"/>
    </location>
</feature>
<protein>
    <submittedName>
        <fullName evidence="2">Uncharacterized protein</fullName>
    </submittedName>
</protein>
<name>A0AAV7S2S4_PLEWA</name>